<sequence length="84" mass="9137">MGCARRRLAEVFGFQMSGNSCGLDGGNVASEVIPAIVLRPMERWRFSQLLPGVGVILLEGLLRVLGLLGWEKGALVGGTKRLRW</sequence>
<dbReference type="Proteomes" id="UP000276834">
    <property type="component" value="Unassembled WGS sequence"/>
</dbReference>
<name>A0A3L8S0R4_CHLGU</name>
<accession>A0A3L8S0R4</accession>
<organism evidence="1 2">
    <name type="scientific">Chloebia gouldiae</name>
    <name type="common">Gouldian finch</name>
    <name type="synonym">Erythrura gouldiae</name>
    <dbReference type="NCBI Taxonomy" id="44316"/>
    <lineage>
        <taxon>Eukaryota</taxon>
        <taxon>Metazoa</taxon>
        <taxon>Chordata</taxon>
        <taxon>Craniata</taxon>
        <taxon>Vertebrata</taxon>
        <taxon>Euteleostomi</taxon>
        <taxon>Archelosauria</taxon>
        <taxon>Archosauria</taxon>
        <taxon>Dinosauria</taxon>
        <taxon>Saurischia</taxon>
        <taxon>Theropoda</taxon>
        <taxon>Coelurosauria</taxon>
        <taxon>Aves</taxon>
        <taxon>Neognathae</taxon>
        <taxon>Neoaves</taxon>
        <taxon>Telluraves</taxon>
        <taxon>Australaves</taxon>
        <taxon>Passeriformes</taxon>
        <taxon>Passeroidea</taxon>
        <taxon>Passeridae</taxon>
        <taxon>Chloebia</taxon>
    </lineage>
</organism>
<keyword evidence="2" id="KW-1185">Reference proteome</keyword>
<evidence type="ECO:0000313" key="1">
    <source>
        <dbReference type="EMBL" id="RLV93203.1"/>
    </source>
</evidence>
<comment type="caution">
    <text evidence="1">The sequence shown here is derived from an EMBL/GenBank/DDBJ whole genome shotgun (WGS) entry which is preliminary data.</text>
</comment>
<dbReference type="AlphaFoldDB" id="A0A3L8S0R4"/>
<gene>
    <name evidence="1" type="ORF">DV515_00013517</name>
</gene>
<dbReference type="EMBL" id="QUSF01000093">
    <property type="protein sequence ID" value="RLV93203.1"/>
    <property type="molecule type" value="Genomic_DNA"/>
</dbReference>
<reference evidence="1 2" key="1">
    <citation type="journal article" date="2018" name="Proc. R. Soc. B">
        <title>A non-coding region near Follistatin controls head colour polymorphism in the Gouldian finch.</title>
        <authorList>
            <person name="Toomey M.B."/>
            <person name="Marques C.I."/>
            <person name="Andrade P."/>
            <person name="Araujo P.M."/>
            <person name="Sabatino S."/>
            <person name="Gazda M.A."/>
            <person name="Afonso S."/>
            <person name="Lopes R.J."/>
            <person name="Corbo J.C."/>
            <person name="Carneiro M."/>
        </authorList>
    </citation>
    <scope>NUCLEOTIDE SEQUENCE [LARGE SCALE GENOMIC DNA]</scope>
    <source>
        <strain evidence="1">Red01</strain>
        <tissue evidence="1">Muscle</tissue>
    </source>
</reference>
<protein>
    <submittedName>
        <fullName evidence="1">Uncharacterized protein</fullName>
    </submittedName>
</protein>
<evidence type="ECO:0000313" key="2">
    <source>
        <dbReference type="Proteomes" id="UP000276834"/>
    </source>
</evidence>
<proteinExistence type="predicted"/>